<evidence type="ECO:0000313" key="2">
    <source>
        <dbReference type="Proteomes" id="UP000031668"/>
    </source>
</evidence>
<organism evidence="1 2">
    <name type="scientific">Thelohanellus kitauei</name>
    <name type="common">Myxosporean</name>
    <dbReference type="NCBI Taxonomy" id="669202"/>
    <lineage>
        <taxon>Eukaryota</taxon>
        <taxon>Metazoa</taxon>
        <taxon>Cnidaria</taxon>
        <taxon>Myxozoa</taxon>
        <taxon>Myxosporea</taxon>
        <taxon>Bivalvulida</taxon>
        <taxon>Platysporina</taxon>
        <taxon>Myxobolidae</taxon>
        <taxon>Thelohanellus</taxon>
    </lineage>
</organism>
<accession>A0A0C2MMV2</accession>
<reference evidence="1 2" key="1">
    <citation type="journal article" date="2014" name="Genome Biol. Evol.">
        <title>The genome of the myxosporean Thelohanellus kitauei shows adaptations to nutrient acquisition within its fish host.</title>
        <authorList>
            <person name="Yang Y."/>
            <person name="Xiong J."/>
            <person name="Zhou Z."/>
            <person name="Huo F."/>
            <person name="Miao W."/>
            <person name="Ran C."/>
            <person name="Liu Y."/>
            <person name="Zhang J."/>
            <person name="Feng J."/>
            <person name="Wang M."/>
            <person name="Wang M."/>
            <person name="Wang L."/>
            <person name="Yao B."/>
        </authorList>
    </citation>
    <scope>NUCLEOTIDE SEQUENCE [LARGE SCALE GENOMIC DNA]</scope>
    <source>
        <strain evidence="1">Wuqing</strain>
    </source>
</reference>
<dbReference type="EMBL" id="JWZT01003741">
    <property type="protein sequence ID" value="KII65675.1"/>
    <property type="molecule type" value="Genomic_DNA"/>
</dbReference>
<dbReference type="Proteomes" id="UP000031668">
    <property type="component" value="Unassembled WGS sequence"/>
</dbReference>
<name>A0A0C2MMV2_THEKT</name>
<gene>
    <name evidence="1" type="ORF">RF11_16084</name>
</gene>
<protein>
    <submittedName>
        <fullName evidence="1">Uncharacterized protein</fullName>
    </submittedName>
</protein>
<evidence type="ECO:0000313" key="1">
    <source>
        <dbReference type="EMBL" id="KII65675.1"/>
    </source>
</evidence>
<keyword evidence="2" id="KW-1185">Reference proteome</keyword>
<comment type="caution">
    <text evidence="1">The sequence shown here is derived from an EMBL/GenBank/DDBJ whole genome shotgun (WGS) entry which is preliminary data.</text>
</comment>
<dbReference type="AlphaFoldDB" id="A0A0C2MMV2"/>
<sequence length="278" mass="32223">MDITKTETCDSKIEVNNDGCQSRSVTQPEFQLELVDTGTKRYVEIIQVVGTHQSKIIVSMKHMLKFIENIIVVLPYADVYSEKRKSEHDTGNHSYLYKQEFTPAEGIKYVFELFNTGADSFLGIKCFKNAKVYQILIPSDKFYSFLEGCISFSREYPEIDLRDVIAERRSSYPRGRGSLGEYRSTDRRVFSNMSEQTERQPRKPLKVIDAILPRRLDSGEKSFIFEIIKGDKEFLRVKELIRDNVKETIHIPLKDAELFSKVIIEITSEHAELSKQKQ</sequence>
<proteinExistence type="predicted"/>
<dbReference type="Gene3D" id="3.30.2450.30">
    <property type="match status" value="1"/>
</dbReference>